<keyword evidence="2" id="KW-1185">Reference proteome</keyword>
<proteinExistence type="predicted"/>
<evidence type="ECO:0000313" key="2">
    <source>
        <dbReference type="Proteomes" id="UP000007015"/>
    </source>
</evidence>
<organism evidence="1 2">
    <name type="scientific">Oryza sativa subsp. indica</name>
    <name type="common">Rice</name>
    <dbReference type="NCBI Taxonomy" id="39946"/>
    <lineage>
        <taxon>Eukaryota</taxon>
        <taxon>Viridiplantae</taxon>
        <taxon>Streptophyta</taxon>
        <taxon>Embryophyta</taxon>
        <taxon>Tracheophyta</taxon>
        <taxon>Spermatophyta</taxon>
        <taxon>Magnoliopsida</taxon>
        <taxon>Liliopsida</taxon>
        <taxon>Poales</taxon>
        <taxon>Poaceae</taxon>
        <taxon>BOP clade</taxon>
        <taxon>Oryzoideae</taxon>
        <taxon>Oryzeae</taxon>
        <taxon>Oryzinae</taxon>
        <taxon>Oryza</taxon>
        <taxon>Oryza sativa</taxon>
    </lineage>
</organism>
<evidence type="ECO:0000313" key="1">
    <source>
        <dbReference type="EMBL" id="EAY93727.1"/>
    </source>
</evidence>
<dbReference type="Gramene" id="BGIOSGA015272-TA">
    <property type="protein sequence ID" value="BGIOSGA015272-PA"/>
    <property type="gene ID" value="BGIOSGA015272"/>
</dbReference>
<name>A2XSB7_ORYSI</name>
<gene>
    <name evidence="1" type="ORF">OsI_15514</name>
</gene>
<dbReference type="EMBL" id="CM000129">
    <property type="protein sequence ID" value="EAY93727.1"/>
    <property type="molecule type" value="Genomic_DNA"/>
</dbReference>
<protein>
    <submittedName>
        <fullName evidence="1">Uncharacterized protein</fullName>
    </submittedName>
</protein>
<sequence length="180" mass="20929">MEGRAGGHRFSSTDLLLCRHVIASGISRAATVLPESRGAAALRLHWEVADSPLCQEDAGREREEPILSHCAAEEPLTCRIWRGVGRQWHPDEEELKKPVVRGREGGERHHWRGKGMERHRRWGRGMERRRRWGRGMERRHQWGRGTSRWEEERRWWGERRGVAAGGQRRPVVRGGRGKMN</sequence>
<dbReference type="HOGENOM" id="CLU_128460_0_0_1"/>
<reference evidence="1 2" key="1">
    <citation type="journal article" date="2005" name="PLoS Biol.">
        <title>The genomes of Oryza sativa: a history of duplications.</title>
        <authorList>
            <person name="Yu J."/>
            <person name="Wang J."/>
            <person name="Lin W."/>
            <person name="Li S."/>
            <person name="Li H."/>
            <person name="Zhou J."/>
            <person name="Ni P."/>
            <person name="Dong W."/>
            <person name="Hu S."/>
            <person name="Zeng C."/>
            <person name="Zhang J."/>
            <person name="Zhang Y."/>
            <person name="Li R."/>
            <person name="Xu Z."/>
            <person name="Li S."/>
            <person name="Li X."/>
            <person name="Zheng H."/>
            <person name="Cong L."/>
            <person name="Lin L."/>
            <person name="Yin J."/>
            <person name="Geng J."/>
            <person name="Li G."/>
            <person name="Shi J."/>
            <person name="Liu J."/>
            <person name="Lv H."/>
            <person name="Li J."/>
            <person name="Wang J."/>
            <person name="Deng Y."/>
            <person name="Ran L."/>
            <person name="Shi X."/>
            <person name="Wang X."/>
            <person name="Wu Q."/>
            <person name="Li C."/>
            <person name="Ren X."/>
            <person name="Wang J."/>
            <person name="Wang X."/>
            <person name="Li D."/>
            <person name="Liu D."/>
            <person name="Zhang X."/>
            <person name="Ji Z."/>
            <person name="Zhao W."/>
            <person name="Sun Y."/>
            <person name="Zhang Z."/>
            <person name="Bao J."/>
            <person name="Han Y."/>
            <person name="Dong L."/>
            <person name="Ji J."/>
            <person name="Chen P."/>
            <person name="Wu S."/>
            <person name="Liu J."/>
            <person name="Xiao Y."/>
            <person name="Bu D."/>
            <person name="Tan J."/>
            <person name="Yang L."/>
            <person name="Ye C."/>
            <person name="Zhang J."/>
            <person name="Xu J."/>
            <person name="Zhou Y."/>
            <person name="Yu Y."/>
            <person name="Zhang B."/>
            <person name="Zhuang S."/>
            <person name="Wei H."/>
            <person name="Liu B."/>
            <person name="Lei M."/>
            <person name="Yu H."/>
            <person name="Li Y."/>
            <person name="Xu H."/>
            <person name="Wei S."/>
            <person name="He X."/>
            <person name="Fang L."/>
            <person name="Zhang Z."/>
            <person name="Zhang Y."/>
            <person name="Huang X."/>
            <person name="Su Z."/>
            <person name="Tong W."/>
            <person name="Li J."/>
            <person name="Tong Z."/>
            <person name="Li S."/>
            <person name="Ye J."/>
            <person name="Wang L."/>
            <person name="Fang L."/>
            <person name="Lei T."/>
            <person name="Chen C."/>
            <person name="Chen H."/>
            <person name="Xu Z."/>
            <person name="Li H."/>
            <person name="Huang H."/>
            <person name="Zhang F."/>
            <person name="Xu H."/>
            <person name="Li N."/>
            <person name="Zhao C."/>
            <person name="Li S."/>
            <person name="Dong L."/>
            <person name="Huang Y."/>
            <person name="Li L."/>
            <person name="Xi Y."/>
            <person name="Qi Q."/>
            <person name="Li W."/>
            <person name="Zhang B."/>
            <person name="Hu W."/>
            <person name="Zhang Y."/>
            <person name="Tian X."/>
            <person name="Jiao Y."/>
            <person name="Liang X."/>
            <person name="Jin J."/>
            <person name="Gao L."/>
            <person name="Zheng W."/>
            <person name="Hao B."/>
            <person name="Liu S."/>
            <person name="Wang W."/>
            <person name="Yuan L."/>
            <person name="Cao M."/>
            <person name="McDermott J."/>
            <person name="Samudrala R."/>
            <person name="Wang J."/>
            <person name="Wong G.K."/>
            <person name="Yang H."/>
        </authorList>
    </citation>
    <scope>NUCLEOTIDE SEQUENCE [LARGE SCALE GENOMIC DNA]</scope>
    <source>
        <strain evidence="2">cv. 93-11</strain>
    </source>
</reference>
<dbReference type="AlphaFoldDB" id="A2XSB7"/>
<dbReference type="Proteomes" id="UP000007015">
    <property type="component" value="Chromosome 4"/>
</dbReference>
<accession>A2XSB7</accession>